<dbReference type="GO" id="GO:0005634">
    <property type="term" value="C:nucleus"/>
    <property type="evidence" value="ECO:0007669"/>
    <property type="project" value="TreeGrafter"/>
</dbReference>
<evidence type="ECO:0000256" key="3">
    <source>
        <dbReference type="SAM" id="MobiDB-lite"/>
    </source>
</evidence>
<dbReference type="STRING" id="1257118.L8GS43"/>
<reference evidence="5 6" key="1">
    <citation type="journal article" date="2013" name="Genome Biol.">
        <title>Genome of Acanthamoeba castellanii highlights extensive lateral gene transfer and early evolution of tyrosine kinase signaling.</title>
        <authorList>
            <person name="Clarke M."/>
            <person name="Lohan A.J."/>
            <person name="Liu B."/>
            <person name="Lagkouvardos I."/>
            <person name="Roy S."/>
            <person name="Zafar N."/>
            <person name="Bertelli C."/>
            <person name="Schilde C."/>
            <person name="Kianianmomeni A."/>
            <person name="Burglin T.R."/>
            <person name="Frech C."/>
            <person name="Turcotte B."/>
            <person name="Kopec K.O."/>
            <person name="Synnott J.M."/>
            <person name="Choo C."/>
            <person name="Paponov I."/>
            <person name="Finkler A."/>
            <person name="Soon Heng Tan C."/>
            <person name="Hutchins A.P."/>
            <person name="Weinmeier T."/>
            <person name="Rattei T."/>
            <person name="Chu J.S."/>
            <person name="Gimenez G."/>
            <person name="Irimia M."/>
            <person name="Rigden D.J."/>
            <person name="Fitzpatrick D.A."/>
            <person name="Lorenzo-Morales J."/>
            <person name="Bateman A."/>
            <person name="Chiu C.H."/>
            <person name="Tang P."/>
            <person name="Hegemann P."/>
            <person name="Fromm H."/>
            <person name="Raoult D."/>
            <person name="Greub G."/>
            <person name="Miranda-Saavedra D."/>
            <person name="Chen N."/>
            <person name="Nash P."/>
            <person name="Ginger M.L."/>
            <person name="Horn M."/>
            <person name="Schaap P."/>
            <person name="Caler L."/>
            <person name="Loftus B."/>
        </authorList>
    </citation>
    <scope>NUCLEOTIDE SEQUENCE [LARGE SCALE GENOMIC DNA]</scope>
    <source>
        <strain evidence="5 6">Neff</strain>
    </source>
</reference>
<dbReference type="Gene3D" id="3.30.70.330">
    <property type="match status" value="1"/>
</dbReference>
<dbReference type="EMBL" id="KB008025">
    <property type="protein sequence ID" value="ELR15742.1"/>
    <property type="molecule type" value="Genomic_DNA"/>
</dbReference>
<dbReference type="PANTHER" id="PTHR19965:SF82">
    <property type="entry name" value="THO COMPLEX SUBUNIT 4"/>
    <property type="match status" value="1"/>
</dbReference>
<dbReference type="KEGG" id="acan:ACA1_379230"/>
<dbReference type="Proteomes" id="UP000011083">
    <property type="component" value="Unassembled WGS sequence"/>
</dbReference>
<feature type="compositionally biased region" description="Gly residues" evidence="3">
    <location>
        <begin position="31"/>
        <end position="60"/>
    </location>
</feature>
<dbReference type="GeneID" id="14916415"/>
<protein>
    <submittedName>
        <fullName evidence="5">RNA recognition motif domain containing protein</fullName>
    </submittedName>
</protein>
<dbReference type="PROSITE" id="PS50102">
    <property type="entry name" value="RRM"/>
    <property type="match status" value="1"/>
</dbReference>
<evidence type="ECO:0000313" key="6">
    <source>
        <dbReference type="Proteomes" id="UP000011083"/>
    </source>
</evidence>
<dbReference type="InterPro" id="IPR012677">
    <property type="entry name" value="Nucleotide-bd_a/b_plait_sf"/>
</dbReference>
<sequence length="257" mass="27181">MSKLELSLDEVIMSDKKKKQFREKAKQTVRGGSGKGGRATGGGRTGGGGGGGGRQQGGGQQQQERRQGGGVQRGQRRTRGQRATPYDKGNPENMWSHDLYNEDEERRRGGGVDRDLGNTGFLKRSLGGGGGGGDKTTVEITNLSYDVSSDDLKRLLGGDGDLLKVHIAFDRSGRSEGTAKAVFESREAANRAIRDFDGAELEGQVLSLAIVANEASRGRRGGGGGAKKVGDGNFQLSTAGGRKVITRVRASDDRAFL</sequence>
<proteinExistence type="predicted"/>
<evidence type="ECO:0000259" key="4">
    <source>
        <dbReference type="PROSITE" id="PS50102"/>
    </source>
</evidence>
<keyword evidence="6" id="KW-1185">Reference proteome</keyword>
<dbReference type="InterPro" id="IPR051229">
    <property type="entry name" value="ALYREF_mRNA_export"/>
</dbReference>
<dbReference type="PANTHER" id="PTHR19965">
    <property type="entry name" value="RNA AND EXPORT FACTOR BINDING PROTEIN"/>
    <property type="match status" value="1"/>
</dbReference>
<dbReference type="SUPFAM" id="SSF54928">
    <property type="entry name" value="RNA-binding domain, RBD"/>
    <property type="match status" value="1"/>
</dbReference>
<feature type="domain" description="RRM" evidence="4">
    <location>
        <begin position="136"/>
        <end position="213"/>
    </location>
</feature>
<feature type="compositionally biased region" description="Basic and acidic residues" evidence="3">
    <location>
        <begin position="104"/>
        <end position="116"/>
    </location>
</feature>
<evidence type="ECO:0000256" key="2">
    <source>
        <dbReference type="PROSITE-ProRule" id="PRU00176"/>
    </source>
</evidence>
<dbReference type="CDD" id="cd12418">
    <property type="entry name" value="RRM_Aly_REF_like"/>
    <property type="match status" value="1"/>
</dbReference>
<gene>
    <name evidence="5" type="ORF">ACA1_379230</name>
</gene>
<dbReference type="InterPro" id="IPR000504">
    <property type="entry name" value="RRM_dom"/>
</dbReference>
<dbReference type="GO" id="GO:0003729">
    <property type="term" value="F:mRNA binding"/>
    <property type="evidence" value="ECO:0007669"/>
    <property type="project" value="TreeGrafter"/>
</dbReference>
<name>L8GS43_ACACF</name>
<keyword evidence="1 2" id="KW-0694">RNA-binding</keyword>
<organism evidence="5 6">
    <name type="scientific">Acanthamoeba castellanii (strain ATCC 30010 / Neff)</name>
    <dbReference type="NCBI Taxonomy" id="1257118"/>
    <lineage>
        <taxon>Eukaryota</taxon>
        <taxon>Amoebozoa</taxon>
        <taxon>Discosea</taxon>
        <taxon>Longamoebia</taxon>
        <taxon>Centramoebida</taxon>
        <taxon>Acanthamoebidae</taxon>
        <taxon>Acanthamoeba</taxon>
    </lineage>
</organism>
<dbReference type="InterPro" id="IPR035979">
    <property type="entry name" value="RBD_domain_sf"/>
</dbReference>
<dbReference type="OrthoDB" id="1049195at2759"/>
<dbReference type="Pfam" id="PF00076">
    <property type="entry name" value="RRM_1"/>
    <property type="match status" value="1"/>
</dbReference>
<evidence type="ECO:0000256" key="1">
    <source>
        <dbReference type="ARBA" id="ARBA00022884"/>
    </source>
</evidence>
<dbReference type="SMART" id="SM00360">
    <property type="entry name" value="RRM"/>
    <property type="match status" value="1"/>
</dbReference>
<dbReference type="AlphaFoldDB" id="L8GS43"/>
<dbReference type="GO" id="GO:0006406">
    <property type="term" value="P:mRNA export from nucleus"/>
    <property type="evidence" value="ECO:0007669"/>
    <property type="project" value="TreeGrafter"/>
</dbReference>
<feature type="region of interest" description="Disordered" evidence="3">
    <location>
        <begin position="1"/>
        <end position="133"/>
    </location>
</feature>
<dbReference type="OMA" id="YNAECKM"/>
<accession>L8GS43</accession>
<dbReference type="VEuPathDB" id="AmoebaDB:ACA1_379230"/>
<dbReference type="RefSeq" id="XP_004337755.1">
    <property type="nucleotide sequence ID" value="XM_004337707.1"/>
</dbReference>
<evidence type="ECO:0000313" key="5">
    <source>
        <dbReference type="EMBL" id="ELR15742.1"/>
    </source>
</evidence>